<dbReference type="SMART" id="SM00358">
    <property type="entry name" value="DSRM"/>
    <property type="match status" value="1"/>
</dbReference>
<evidence type="ECO:0000313" key="5">
    <source>
        <dbReference type="Proteomes" id="UP000194236"/>
    </source>
</evidence>
<keyword evidence="1" id="KW-0694">RNA-binding</keyword>
<keyword evidence="4" id="KW-0378">Hydrolase</keyword>
<evidence type="ECO:0000313" key="4">
    <source>
        <dbReference type="EMBL" id="OTF77341.1"/>
    </source>
</evidence>
<dbReference type="Proteomes" id="UP000194236">
    <property type="component" value="Unassembled WGS sequence"/>
</dbReference>
<reference evidence="4 5" key="1">
    <citation type="submission" date="2017-03" db="EMBL/GenBank/DDBJ databases">
        <title>Genome Survey of Euroglyphus maynei.</title>
        <authorList>
            <person name="Arlian L.G."/>
            <person name="Morgan M.S."/>
            <person name="Rider S.D."/>
        </authorList>
    </citation>
    <scope>NUCLEOTIDE SEQUENCE [LARGE SCALE GENOMIC DNA]</scope>
    <source>
        <strain evidence="4">Arlian Lab</strain>
        <tissue evidence="4">Whole body</tissue>
    </source>
</reference>
<feature type="domain" description="DRBM" evidence="3">
    <location>
        <begin position="5"/>
        <end position="75"/>
    </location>
</feature>
<evidence type="ECO:0000259" key="3">
    <source>
        <dbReference type="PROSITE" id="PS50137"/>
    </source>
</evidence>
<dbReference type="SUPFAM" id="SSF54768">
    <property type="entry name" value="dsRNA-binding domain-like"/>
    <property type="match status" value="1"/>
</dbReference>
<dbReference type="Gene3D" id="3.30.160.20">
    <property type="match status" value="1"/>
</dbReference>
<dbReference type="GO" id="GO:0004386">
    <property type="term" value="F:helicase activity"/>
    <property type="evidence" value="ECO:0007669"/>
    <property type="project" value="UniProtKB-KW"/>
</dbReference>
<keyword evidence="4" id="KW-0347">Helicase</keyword>
<gene>
    <name evidence="4" type="ORF">BLA29_004384</name>
</gene>
<dbReference type="Pfam" id="PF00035">
    <property type="entry name" value="dsrm"/>
    <property type="match status" value="1"/>
</dbReference>
<feature type="compositionally biased region" description="Polar residues" evidence="2">
    <location>
        <begin position="297"/>
        <end position="307"/>
    </location>
</feature>
<evidence type="ECO:0000256" key="1">
    <source>
        <dbReference type="PROSITE-ProRule" id="PRU00266"/>
    </source>
</evidence>
<dbReference type="GO" id="GO:0003723">
    <property type="term" value="F:RNA binding"/>
    <property type="evidence" value="ECO:0007669"/>
    <property type="project" value="UniProtKB-UniRule"/>
</dbReference>
<feature type="region of interest" description="Disordered" evidence="2">
    <location>
        <begin position="223"/>
        <end position="326"/>
    </location>
</feature>
<feature type="compositionally biased region" description="Basic and acidic residues" evidence="2">
    <location>
        <begin position="272"/>
        <end position="281"/>
    </location>
</feature>
<evidence type="ECO:0000256" key="2">
    <source>
        <dbReference type="SAM" id="MobiDB-lite"/>
    </source>
</evidence>
<comment type="caution">
    <text evidence="4">The sequence shown here is derived from an EMBL/GenBank/DDBJ whole genome shotgun (WGS) entry which is preliminary data.</text>
</comment>
<feature type="compositionally biased region" description="Pro residues" evidence="2">
    <location>
        <begin position="223"/>
        <end position="234"/>
    </location>
</feature>
<keyword evidence="4" id="KW-0547">Nucleotide-binding</keyword>
<accession>A0A1Y3B8Z1</accession>
<dbReference type="PROSITE" id="PS50137">
    <property type="entry name" value="DS_RBD"/>
    <property type="match status" value="1"/>
</dbReference>
<feature type="region of interest" description="Disordered" evidence="2">
    <location>
        <begin position="114"/>
        <end position="178"/>
    </location>
</feature>
<name>A0A1Y3B8Z1_EURMA</name>
<dbReference type="InterPro" id="IPR014720">
    <property type="entry name" value="dsRBD_dom"/>
</dbReference>
<organism evidence="4 5">
    <name type="scientific">Euroglyphus maynei</name>
    <name type="common">Mayne's house dust mite</name>
    <dbReference type="NCBI Taxonomy" id="6958"/>
    <lineage>
        <taxon>Eukaryota</taxon>
        <taxon>Metazoa</taxon>
        <taxon>Ecdysozoa</taxon>
        <taxon>Arthropoda</taxon>
        <taxon>Chelicerata</taxon>
        <taxon>Arachnida</taxon>
        <taxon>Acari</taxon>
        <taxon>Acariformes</taxon>
        <taxon>Sarcoptiformes</taxon>
        <taxon>Astigmata</taxon>
        <taxon>Psoroptidia</taxon>
        <taxon>Analgoidea</taxon>
        <taxon>Pyroglyphidae</taxon>
        <taxon>Pyroglyphinae</taxon>
        <taxon>Euroglyphus</taxon>
    </lineage>
</organism>
<feature type="compositionally biased region" description="Polar residues" evidence="2">
    <location>
        <begin position="114"/>
        <end position="131"/>
    </location>
</feature>
<feature type="compositionally biased region" description="Low complexity" evidence="2">
    <location>
        <begin position="132"/>
        <end position="156"/>
    </location>
</feature>
<dbReference type="EMBL" id="MUJZ01033097">
    <property type="protein sequence ID" value="OTF77341.1"/>
    <property type="molecule type" value="Genomic_DNA"/>
</dbReference>
<keyword evidence="4" id="KW-0067">ATP-binding</keyword>
<keyword evidence="5" id="KW-1185">Reference proteome</keyword>
<dbReference type="AlphaFoldDB" id="A0A1Y3B8Z1"/>
<proteinExistence type="predicted"/>
<sequence>MDLTNTKAALNLWCSKKKLKIDYDIKTDNVANNQHTFHCDVKIQSINQIVGSGDGINKKTAANIAAFEALKYLIAKKYITKNELSQQCFEILNIKQLLFNNDSPNLAEKSLHNVENNQQQGSSKNNDKNVMNSRQSFRNNNSSNYSNRNSSHYNQRFNPPPPPPQHPDYFNGPPNYVEHQMSHYVDPLPFNGPPPTPPSDHFNVPPPVHYNGPPPNHFAGPPPITGHFDGPPPITGHFDGPPLGHYDYHQPDNRWFQNMPPPPPLPRYHNTPRFDDYHPTYEQRMPPPNRFNREPRMQQSPYNSRSNRNFDRQRNRKLPVGRGGPETMIENNVLRMGNLDINDQYENNFIGNNSNREESLMNMINRIKADYEFESSGPSHLRTYVAKLKFYVYRNKKGR</sequence>
<protein>
    <submittedName>
        <fullName evidence="4">ATP-dependent RNA helicase-like protein</fullName>
    </submittedName>
</protein>